<dbReference type="AlphaFoldDB" id="A0A9K3D3M9"/>
<keyword evidence="3" id="KW-1185">Reference proteome</keyword>
<sequence>MEGRKTLQNTHALDELGDHLGVQPQHKPVTHQEERCAVFERENANLREAHNRLSGEVASLTSTISDLRQGLGEQEKLREAADERAVEAEASAEALRQSLSTLAAQLQTDQIVGAQVAEAQWMPRLSTLEAEIGVYRRRLAEAEERQERQAAETLTCQAKVQRLQSELDTVNDPEGELGGLRDLVRKQRKKIAALESELSGAGVSKTEYADLSAMYNAETQRLRHSLAISEQKNATVMREVSSLVASVQKALKSIGANLDKQRKKHKAEMRDLKDKLKKTQRRERQYHADYTSLHQSINKVFG</sequence>
<comment type="caution">
    <text evidence="2">The sequence shown here is derived from an EMBL/GenBank/DDBJ whole genome shotgun (WGS) entry which is preliminary data.</text>
</comment>
<reference evidence="2 3" key="1">
    <citation type="journal article" date="2018" name="PLoS ONE">
        <title>The draft genome of Kipferlia bialata reveals reductive genome evolution in fornicate parasites.</title>
        <authorList>
            <person name="Tanifuji G."/>
            <person name="Takabayashi S."/>
            <person name="Kume K."/>
            <person name="Takagi M."/>
            <person name="Nakayama T."/>
            <person name="Kamikawa R."/>
            <person name="Inagaki Y."/>
            <person name="Hashimoto T."/>
        </authorList>
    </citation>
    <scope>NUCLEOTIDE SEQUENCE [LARGE SCALE GENOMIC DNA]</scope>
    <source>
        <strain evidence="2">NY0173</strain>
    </source>
</reference>
<evidence type="ECO:0000313" key="3">
    <source>
        <dbReference type="Proteomes" id="UP000265618"/>
    </source>
</evidence>
<gene>
    <name evidence="2" type="ORF">KIPB_008622</name>
</gene>
<feature type="region of interest" description="Disordered" evidence="1">
    <location>
        <begin position="259"/>
        <end position="284"/>
    </location>
</feature>
<dbReference type="Gene3D" id="1.20.5.170">
    <property type="match status" value="1"/>
</dbReference>
<dbReference type="EMBL" id="BDIP01002713">
    <property type="protein sequence ID" value="GIQ86719.1"/>
    <property type="molecule type" value="Genomic_DNA"/>
</dbReference>
<organism evidence="2 3">
    <name type="scientific">Kipferlia bialata</name>
    <dbReference type="NCBI Taxonomy" id="797122"/>
    <lineage>
        <taxon>Eukaryota</taxon>
        <taxon>Metamonada</taxon>
        <taxon>Carpediemonas-like organisms</taxon>
        <taxon>Kipferlia</taxon>
    </lineage>
</organism>
<accession>A0A9K3D3M9</accession>
<name>A0A9K3D3M9_9EUKA</name>
<dbReference type="Proteomes" id="UP000265618">
    <property type="component" value="Unassembled WGS sequence"/>
</dbReference>
<evidence type="ECO:0000313" key="2">
    <source>
        <dbReference type="EMBL" id="GIQ86719.1"/>
    </source>
</evidence>
<feature type="region of interest" description="Disordered" evidence="1">
    <location>
        <begin position="1"/>
        <end position="32"/>
    </location>
</feature>
<protein>
    <submittedName>
        <fullName evidence="2">Uncharacterized protein</fullName>
    </submittedName>
</protein>
<proteinExistence type="predicted"/>
<feature type="compositionally biased region" description="Polar residues" evidence="1">
    <location>
        <begin position="1"/>
        <end position="11"/>
    </location>
</feature>
<evidence type="ECO:0000256" key="1">
    <source>
        <dbReference type="SAM" id="MobiDB-lite"/>
    </source>
</evidence>
<dbReference type="SUPFAM" id="SSF57997">
    <property type="entry name" value="Tropomyosin"/>
    <property type="match status" value="1"/>
</dbReference>